<dbReference type="SUPFAM" id="SSF53649">
    <property type="entry name" value="Alkaline phosphatase-like"/>
    <property type="match status" value="1"/>
</dbReference>
<dbReference type="Proteomes" id="UP000004816">
    <property type="component" value="Unassembled WGS sequence"/>
</dbReference>
<comment type="caution">
    <text evidence="3">The sequence shown here is derived from an EMBL/GenBank/DDBJ whole genome shotgun (WGS) entry which is preliminary data.</text>
</comment>
<dbReference type="EMBL" id="ACZI02000003">
    <property type="protein sequence ID" value="ERG69233.1"/>
    <property type="molecule type" value="Genomic_DNA"/>
</dbReference>
<gene>
    <name evidence="3" type="ORF">HMPREF9336_04377</name>
</gene>
<dbReference type="GO" id="GO:0004065">
    <property type="term" value="F:arylsulfatase activity"/>
    <property type="evidence" value="ECO:0007669"/>
    <property type="project" value="TreeGrafter"/>
</dbReference>
<dbReference type="eggNOG" id="COG3119">
    <property type="taxonomic scope" value="Bacteria"/>
</dbReference>
<organism evidence="3 4">
    <name type="scientific">Segniliparus rugosus (strain ATCC BAA-974 / DSM 45345 / CCUG 50838 / CIP 108380 / JCM 13579 / CDC 945)</name>
    <dbReference type="NCBI Taxonomy" id="679197"/>
    <lineage>
        <taxon>Bacteria</taxon>
        <taxon>Bacillati</taxon>
        <taxon>Actinomycetota</taxon>
        <taxon>Actinomycetes</taxon>
        <taxon>Mycobacteriales</taxon>
        <taxon>Segniliparaceae</taxon>
        <taxon>Segniliparus</taxon>
    </lineage>
</organism>
<dbReference type="PANTHER" id="PTHR42693:SF53">
    <property type="entry name" value="ENDO-4-O-SULFATASE"/>
    <property type="match status" value="1"/>
</dbReference>
<accession>U1N8S5</accession>
<evidence type="ECO:0008006" key="5">
    <source>
        <dbReference type="Google" id="ProtNLM"/>
    </source>
</evidence>
<dbReference type="Gene3D" id="3.40.720.10">
    <property type="entry name" value="Alkaline Phosphatase, subunit A"/>
    <property type="match status" value="1"/>
</dbReference>
<evidence type="ECO:0000313" key="3">
    <source>
        <dbReference type="EMBL" id="ERG69233.1"/>
    </source>
</evidence>
<dbReference type="InterPro" id="IPR050738">
    <property type="entry name" value="Sulfatase"/>
</dbReference>
<evidence type="ECO:0000256" key="1">
    <source>
        <dbReference type="ARBA" id="ARBA00008779"/>
    </source>
</evidence>
<name>U1N8S5_SEGRC</name>
<dbReference type="HOGENOM" id="CLU_1538999_0_0_11"/>
<dbReference type="AlphaFoldDB" id="U1N8S5"/>
<evidence type="ECO:0000313" key="4">
    <source>
        <dbReference type="Proteomes" id="UP000004816"/>
    </source>
</evidence>
<sequence>MVSWIDIAPTLLDWAGVRPSADYRYKLPGRSLLPILGQEDPAGWDRIFATHSFHEVNQYYPMRAVRTRQYSYYRNLEPHLSFDIASDMAEGPSWKAISSTPGAKLGQRSVESFLRRPPEELYDLAADPLELTNLVDRPERADALADLREQLDTWRKETRDPWMAGVTDPFGHAH</sequence>
<protein>
    <recommendedName>
        <fullName evidence="5">Sulfatase</fullName>
    </recommendedName>
</protein>
<reference evidence="3 4" key="1">
    <citation type="journal article" date="2011" name="Stand. Genomic Sci.">
        <title>High quality draft genome sequence of Segniliparus rugosus CDC 945(T)= (ATCC BAA-974(T)).</title>
        <authorList>
            <person name="Earl A.M."/>
            <person name="Desjardins C.A."/>
            <person name="Fitzgerald M.G."/>
            <person name="Arachchi H.M."/>
            <person name="Zeng Q."/>
            <person name="Mehta T."/>
            <person name="Griggs A."/>
            <person name="Birren B.W."/>
            <person name="Toney N.C."/>
            <person name="Carr J."/>
            <person name="Posey J."/>
            <person name="Butler W.R."/>
        </authorList>
    </citation>
    <scope>NUCLEOTIDE SEQUENCE [LARGE SCALE GENOMIC DNA]</scope>
    <source>
        <strain evidence="4">ATCC BAA-974 / DSM 45345 / CCUG 50838 / CIP 108380 / JCM 13579 / CDC 945</strain>
    </source>
</reference>
<dbReference type="PANTHER" id="PTHR42693">
    <property type="entry name" value="ARYLSULFATASE FAMILY MEMBER"/>
    <property type="match status" value="1"/>
</dbReference>
<comment type="similarity">
    <text evidence="1">Belongs to the sulfatase family.</text>
</comment>
<dbReference type="InterPro" id="IPR017850">
    <property type="entry name" value="Alkaline_phosphatase_core_sf"/>
</dbReference>
<keyword evidence="4" id="KW-1185">Reference proteome</keyword>
<dbReference type="STRING" id="679197.HMPREF9336_04377"/>
<proteinExistence type="inferred from homology"/>
<keyword evidence="2" id="KW-0378">Hydrolase</keyword>
<evidence type="ECO:0000256" key="2">
    <source>
        <dbReference type="ARBA" id="ARBA00022801"/>
    </source>
</evidence>